<feature type="binding site" evidence="6">
    <location>
        <position position="203"/>
    </location>
    <ligand>
        <name>[4Fe-4S] cluster</name>
        <dbReference type="ChEBI" id="CHEBI:49883"/>
    </ligand>
</feature>
<dbReference type="EC" id="1.8.4.10" evidence="6"/>
<dbReference type="Gene3D" id="3.40.50.620">
    <property type="entry name" value="HUPs"/>
    <property type="match status" value="1"/>
</dbReference>
<protein>
    <recommendedName>
        <fullName evidence="6">Adenosine 5'-phosphosulfate reductase</fullName>
        <shortName evidence="6">APS reductase</shortName>
        <ecNumber evidence="6">1.8.4.10</ecNumber>
    </recommendedName>
    <alternativeName>
        <fullName evidence="6">5'-adenylylsulfate reductase</fullName>
    </alternativeName>
    <alternativeName>
        <fullName evidence="6">Thioredoxin-dependent 5'-adenylylsulfate reductase</fullName>
    </alternativeName>
</protein>
<evidence type="ECO:0000256" key="2">
    <source>
        <dbReference type="ARBA" id="ARBA00022723"/>
    </source>
</evidence>
<dbReference type="OrthoDB" id="9794018at2"/>
<comment type="caution">
    <text evidence="8">The sequence shown here is derived from an EMBL/GenBank/DDBJ whole genome shotgun (WGS) entry which is preliminary data.</text>
</comment>
<evidence type="ECO:0000256" key="4">
    <source>
        <dbReference type="ARBA" id="ARBA00023004"/>
    </source>
</evidence>
<dbReference type="GO" id="GO:0051539">
    <property type="term" value="F:4 iron, 4 sulfur cluster binding"/>
    <property type="evidence" value="ECO:0007669"/>
    <property type="project" value="UniProtKB-UniRule"/>
</dbReference>
<dbReference type="GO" id="GO:0043866">
    <property type="term" value="F:adenylyl-sulfate reductase (thioredoxin) activity"/>
    <property type="evidence" value="ECO:0007669"/>
    <property type="project" value="UniProtKB-EC"/>
</dbReference>
<evidence type="ECO:0000256" key="6">
    <source>
        <dbReference type="HAMAP-Rule" id="MF_00063"/>
    </source>
</evidence>
<comment type="cofactor">
    <cofactor evidence="6">
        <name>[4Fe-4S] cluster</name>
        <dbReference type="ChEBI" id="CHEBI:49883"/>
    </cofactor>
    <text evidence="6">Binds 1 [4Fe-4S] cluster per subunit.</text>
</comment>
<dbReference type="InterPro" id="IPR014729">
    <property type="entry name" value="Rossmann-like_a/b/a_fold"/>
</dbReference>
<dbReference type="GO" id="GO:0070814">
    <property type="term" value="P:hydrogen sulfide biosynthetic process"/>
    <property type="evidence" value="ECO:0007669"/>
    <property type="project" value="UniProtKB-UniRule"/>
</dbReference>
<comment type="pathway">
    <text evidence="6">Sulfur metabolism; hydrogen sulfide biosynthesis; sulfite from sulfate.</text>
</comment>
<evidence type="ECO:0000313" key="9">
    <source>
        <dbReference type="Proteomes" id="UP000301751"/>
    </source>
</evidence>
<dbReference type="NCBIfam" id="NF002537">
    <property type="entry name" value="PRK02090.1"/>
    <property type="match status" value="1"/>
</dbReference>
<gene>
    <name evidence="6 8" type="primary">cysH</name>
    <name evidence="8" type="ORF">AQPW35_01160</name>
</gene>
<keyword evidence="5 6" id="KW-0411">Iron-sulfur</keyword>
<keyword evidence="2 6" id="KW-0479">Metal-binding</keyword>
<feature type="binding site" evidence="6">
    <location>
        <position position="206"/>
    </location>
    <ligand>
        <name>[4Fe-4S] cluster</name>
        <dbReference type="ChEBI" id="CHEBI:49883"/>
    </ligand>
</feature>
<dbReference type="InterPro" id="IPR002500">
    <property type="entry name" value="PAPS_reduct_dom"/>
</dbReference>
<keyword evidence="6" id="KW-0963">Cytoplasm</keyword>
<evidence type="ECO:0000256" key="1">
    <source>
        <dbReference type="ARBA" id="ARBA00009732"/>
    </source>
</evidence>
<accession>A0A480AN09</accession>
<comment type="catalytic activity">
    <reaction evidence="6">
        <text>[thioredoxin]-disulfide + sulfite + AMP + 2 H(+) = adenosine 5'-phosphosulfate + [thioredoxin]-dithiol</text>
        <dbReference type="Rhea" id="RHEA:21976"/>
        <dbReference type="Rhea" id="RHEA-COMP:10698"/>
        <dbReference type="Rhea" id="RHEA-COMP:10700"/>
        <dbReference type="ChEBI" id="CHEBI:15378"/>
        <dbReference type="ChEBI" id="CHEBI:17359"/>
        <dbReference type="ChEBI" id="CHEBI:29950"/>
        <dbReference type="ChEBI" id="CHEBI:50058"/>
        <dbReference type="ChEBI" id="CHEBI:58243"/>
        <dbReference type="ChEBI" id="CHEBI:456215"/>
        <dbReference type="EC" id="1.8.4.10"/>
    </reaction>
</comment>
<dbReference type="GO" id="GO:0019379">
    <property type="term" value="P:sulfate assimilation, phosphoadenylyl sulfate reduction by phosphoadenylyl-sulfate reductase (thioredoxin)"/>
    <property type="evidence" value="ECO:0007669"/>
    <property type="project" value="UniProtKB-UniRule"/>
</dbReference>
<dbReference type="SUPFAM" id="SSF52402">
    <property type="entry name" value="Adenine nucleotide alpha hydrolases-like"/>
    <property type="match status" value="1"/>
</dbReference>
<keyword evidence="9" id="KW-1185">Reference proteome</keyword>
<dbReference type="EMBL" id="BJCL01000001">
    <property type="protein sequence ID" value="GCL61035.1"/>
    <property type="molecule type" value="Genomic_DNA"/>
</dbReference>
<sequence>MSAIALYARATAGFDDRVAATLQRLRDAAAAHAGHVVQSTSLGAEDMVVTDLIARHRLPITIATLETGALHAETVALIGTITQRYGVPVAVFRPQAEAVVQFVRTHGDKAMYESLDLRKACCGIRKMEPLGRMLAGQTAWVTGLRREQSNARGEVPFADTDDAGRAKLNVLADWSWADVWHYIQLHDVPTNPLHDQFMPSIGCAPCTRAIAVGEPFRAGRWWWEDESLKECGLHVKQDAAVSMIGEKA</sequence>
<proteinExistence type="inferred from homology"/>
<dbReference type="HAMAP" id="MF_00063">
    <property type="entry name" value="CysH"/>
    <property type="match status" value="1"/>
</dbReference>
<feature type="binding site" evidence="6">
    <location>
        <position position="121"/>
    </location>
    <ligand>
        <name>[4Fe-4S] cluster</name>
        <dbReference type="ChEBI" id="CHEBI:49883"/>
    </ligand>
</feature>
<keyword evidence="4 6" id="KW-0408">Iron</keyword>
<comment type="subcellular location">
    <subcellularLocation>
        <location evidence="6">Cytoplasm</location>
    </subcellularLocation>
</comment>
<dbReference type="PANTHER" id="PTHR46482:SF9">
    <property type="entry name" value="5'-ADENYLYLSULFATE REDUCTASE 1, CHLOROPLASTIC"/>
    <property type="match status" value="1"/>
</dbReference>
<dbReference type="RefSeq" id="WP_137730820.1">
    <property type="nucleotide sequence ID" value="NZ_BJCL01000001.1"/>
</dbReference>
<dbReference type="GO" id="GO:0046872">
    <property type="term" value="F:metal ion binding"/>
    <property type="evidence" value="ECO:0007669"/>
    <property type="project" value="UniProtKB-KW"/>
</dbReference>
<evidence type="ECO:0000256" key="5">
    <source>
        <dbReference type="ARBA" id="ARBA00023014"/>
    </source>
</evidence>
<comment type="function">
    <text evidence="6">Catalyzes the formation of sulfite from adenosine 5'-phosphosulfate (APS) using thioredoxin as an electron donor.</text>
</comment>
<organism evidence="8 9">
    <name type="scientific">Pseudaquabacterium pictum</name>
    <dbReference type="NCBI Taxonomy" id="2315236"/>
    <lineage>
        <taxon>Bacteria</taxon>
        <taxon>Pseudomonadati</taxon>
        <taxon>Pseudomonadota</taxon>
        <taxon>Betaproteobacteria</taxon>
        <taxon>Burkholderiales</taxon>
        <taxon>Sphaerotilaceae</taxon>
        <taxon>Pseudaquabacterium</taxon>
    </lineage>
</organism>
<feature type="domain" description="Phosphoadenosine phosphosulphate reductase" evidence="7">
    <location>
        <begin position="36"/>
        <end position="209"/>
    </location>
</feature>
<feature type="binding site" evidence="6">
    <location>
        <position position="122"/>
    </location>
    <ligand>
        <name>[4Fe-4S] cluster</name>
        <dbReference type="ChEBI" id="CHEBI:49883"/>
    </ligand>
</feature>
<dbReference type="PANTHER" id="PTHR46482">
    <property type="entry name" value="5'-ADENYLYLSULFATE REDUCTASE 3, CHLOROPLASTIC"/>
    <property type="match status" value="1"/>
</dbReference>
<evidence type="ECO:0000256" key="3">
    <source>
        <dbReference type="ARBA" id="ARBA00023002"/>
    </source>
</evidence>
<feature type="active site" description="Nucleophile; cysteine thiosulfonate intermediate" evidence="6">
    <location>
        <position position="231"/>
    </location>
</feature>
<evidence type="ECO:0000313" key="8">
    <source>
        <dbReference type="EMBL" id="GCL61035.1"/>
    </source>
</evidence>
<dbReference type="GO" id="GO:0005737">
    <property type="term" value="C:cytoplasm"/>
    <property type="evidence" value="ECO:0007669"/>
    <property type="project" value="UniProtKB-SubCell"/>
</dbReference>
<keyword evidence="3 6" id="KW-0560">Oxidoreductase</keyword>
<dbReference type="AlphaFoldDB" id="A0A480AN09"/>
<reference evidence="9" key="1">
    <citation type="submission" date="2019-03" db="EMBL/GenBank/DDBJ databases">
        <title>Aquabacterium pictum sp.nov., the first bacteriochlorophyll a-containing freshwater bacterium in the genus Aquabacterium of the class Betaproteobacteria.</title>
        <authorList>
            <person name="Hirose S."/>
            <person name="Tank M."/>
            <person name="Hara E."/>
            <person name="Tamaki H."/>
            <person name="Takaichi S."/>
            <person name="Haruta S."/>
            <person name="Hanada S."/>
        </authorList>
    </citation>
    <scope>NUCLEOTIDE SEQUENCE [LARGE SCALE GENOMIC DNA]</scope>
    <source>
        <strain evidence="9">W35</strain>
    </source>
</reference>
<dbReference type="PIRSF" id="PIRSF000857">
    <property type="entry name" value="PAPS_reductase"/>
    <property type="match status" value="1"/>
</dbReference>
<dbReference type="GO" id="GO:0004604">
    <property type="term" value="F:phosphoadenylyl-sulfate reductase (thioredoxin) activity"/>
    <property type="evidence" value="ECO:0007669"/>
    <property type="project" value="UniProtKB-UniRule"/>
</dbReference>
<dbReference type="Pfam" id="PF01507">
    <property type="entry name" value="PAPS_reduct"/>
    <property type="match status" value="1"/>
</dbReference>
<evidence type="ECO:0000259" key="7">
    <source>
        <dbReference type="Pfam" id="PF01507"/>
    </source>
</evidence>
<name>A0A480AN09_9BURK</name>
<dbReference type="Proteomes" id="UP000301751">
    <property type="component" value="Unassembled WGS sequence"/>
</dbReference>
<dbReference type="CDD" id="cd23945">
    <property type="entry name" value="PAPS_reductase"/>
    <property type="match status" value="1"/>
</dbReference>
<comment type="similarity">
    <text evidence="1 6">Belongs to the PAPS reductase family. CysH subfamily.</text>
</comment>
<dbReference type="InterPro" id="IPR004511">
    <property type="entry name" value="PAPS/APS_Rdtase"/>
</dbReference>